<dbReference type="Pfam" id="PF00535">
    <property type="entry name" value="Glycos_transf_2"/>
    <property type="match status" value="1"/>
</dbReference>
<evidence type="ECO:0000256" key="2">
    <source>
        <dbReference type="ARBA" id="ARBA00022676"/>
    </source>
</evidence>
<reference evidence="5 6" key="1">
    <citation type="journal article" date="2023" name="Int. J. Syst. Evol. Microbiol.">
        <title>Arthrobacter vasquezii sp. nov., isolated from a soil sample from Union Glacier, Antarctica.</title>
        <authorList>
            <person name="Valenzuela-Ibaceta F."/>
            <person name="Carrasco V."/>
            <person name="Lagos-Moraga S."/>
            <person name="Dietz-Vargas C."/>
            <person name="Navarro C.A."/>
            <person name="Perez-Donoso J.M."/>
        </authorList>
    </citation>
    <scope>NUCLEOTIDE SEQUENCE [LARGE SCALE GENOMIC DNA]</scope>
    <source>
        <strain evidence="5 6">EH-1B-1</strain>
    </source>
</reference>
<comment type="caution">
    <text evidence="5">The sequence shown here is derived from an EMBL/GenBank/DDBJ whole genome shotgun (WGS) entry which is preliminary data.</text>
</comment>
<evidence type="ECO:0000259" key="4">
    <source>
        <dbReference type="Pfam" id="PF00535"/>
    </source>
</evidence>
<organism evidence="5 6">
    <name type="scientific">Arthrobacter vasquezii</name>
    <dbReference type="NCBI Taxonomy" id="2977629"/>
    <lineage>
        <taxon>Bacteria</taxon>
        <taxon>Bacillati</taxon>
        <taxon>Actinomycetota</taxon>
        <taxon>Actinomycetes</taxon>
        <taxon>Micrococcales</taxon>
        <taxon>Micrococcaceae</taxon>
        <taxon>Arthrobacter</taxon>
    </lineage>
</organism>
<dbReference type="SUPFAM" id="SSF53448">
    <property type="entry name" value="Nucleotide-diphospho-sugar transferases"/>
    <property type="match status" value="1"/>
</dbReference>
<evidence type="ECO:0000313" key="6">
    <source>
        <dbReference type="Proteomes" id="UP001220456"/>
    </source>
</evidence>
<keyword evidence="6" id="KW-1185">Reference proteome</keyword>
<evidence type="ECO:0000256" key="1">
    <source>
        <dbReference type="ARBA" id="ARBA00006739"/>
    </source>
</evidence>
<dbReference type="InterPro" id="IPR029044">
    <property type="entry name" value="Nucleotide-diphossugar_trans"/>
</dbReference>
<dbReference type="Gene3D" id="3.90.550.10">
    <property type="entry name" value="Spore Coat Polysaccharide Biosynthesis Protein SpsA, Chain A"/>
    <property type="match status" value="1"/>
</dbReference>
<keyword evidence="2" id="KW-0328">Glycosyltransferase</keyword>
<evidence type="ECO:0000256" key="3">
    <source>
        <dbReference type="ARBA" id="ARBA00022679"/>
    </source>
</evidence>
<dbReference type="CDD" id="cd00761">
    <property type="entry name" value="Glyco_tranf_GTA_type"/>
    <property type="match status" value="1"/>
</dbReference>
<feature type="domain" description="Glycosyltransferase 2-like" evidence="4">
    <location>
        <begin position="5"/>
        <end position="163"/>
    </location>
</feature>
<dbReference type="PANTHER" id="PTHR43685:SF5">
    <property type="entry name" value="GLYCOSYLTRANSFERASE EPSE-RELATED"/>
    <property type="match status" value="1"/>
</dbReference>
<proteinExistence type="inferred from homology"/>
<name>A0ABT6CY83_9MICC</name>
<dbReference type="InterPro" id="IPR001173">
    <property type="entry name" value="Glyco_trans_2-like"/>
</dbReference>
<evidence type="ECO:0000313" key="5">
    <source>
        <dbReference type="EMBL" id="MDF9278731.1"/>
    </source>
</evidence>
<comment type="similarity">
    <text evidence="1">Belongs to the glycosyltransferase 2 family.</text>
</comment>
<dbReference type="InterPro" id="IPR050834">
    <property type="entry name" value="Glycosyltransf_2"/>
</dbReference>
<dbReference type="PANTHER" id="PTHR43685">
    <property type="entry name" value="GLYCOSYLTRANSFERASE"/>
    <property type="match status" value="1"/>
</dbReference>
<dbReference type="Proteomes" id="UP001220456">
    <property type="component" value="Unassembled WGS sequence"/>
</dbReference>
<keyword evidence="3" id="KW-0808">Transferase</keyword>
<dbReference type="EMBL" id="JAROKN010000040">
    <property type="protein sequence ID" value="MDF9278731.1"/>
    <property type="molecule type" value="Genomic_DNA"/>
</dbReference>
<gene>
    <name evidence="5" type="ORF">P4U43_13135</name>
</gene>
<sequence length="290" mass="32216">MPFLSVLMPAYNAGGTVETAILTTLRAMPSDSELVVVDDASQDHTATVLEQLSNRDKRVRVVTMKTNCGIAEALAQGMKVSDSKYIARMDADDIALPWKFSQGFGQLSSGADICFSTVTVFQKGLHVRPSLPVSISGAAMRLSLLVVNPVAHPTMLARREAIEASGGYRQVASEDYDLWMRAATAGYKLVRSSFPGLLYRRHAGQITAQHSWKLKAMFDEETARAHSDLTKVVLGREFSVYRWLRGDRNSNLREEVEEFFSLLYAEAKQFRGLERAVLMRQTDRAYGRGA</sequence>
<accession>A0ABT6CY83</accession>
<protein>
    <submittedName>
        <fullName evidence="5">Glycosyltransferase family 2 protein</fullName>
    </submittedName>
</protein>